<dbReference type="EMBL" id="MUJZ01059715">
    <property type="protein sequence ID" value="OTF71689.1"/>
    <property type="molecule type" value="Genomic_DNA"/>
</dbReference>
<name>A0A1Y3AT96_EURMA</name>
<keyword evidence="2" id="KW-1185">Reference proteome</keyword>
<sequence length="86" mass="9837">MSFPFSIEIFLTQVNGIVLYGRSHLNASAIIKSLTCSTYRIIVLRRDGALDEMAVKPLTQFPVHLNDFLEEKYCKFNGVRTITVRK</sequence>
<dbReference type="OrthoDB" id="438726at2759"/>
<feature type="non-terminal residue" evidence="1">
    <location>
        <position position="86"/>
    </location>
</feature>
<proteinExistence type="predicted"/>
<organism evidence="1 2">
    <name type="scientific">Euroglyphus maynei</name>
    <name type="common">Mayne's house dust mite</name>
    <dbReference type="NCBI Taxonomy" id="6958"/>
    <lineage>
        <taxon>Eukaryota</taxon>
        <taxon>Metazoa</taxon>
        <taxon>Ecdysozoa</taxon>
        <taxon>Arthropoda</taxon>
        <taxon>Chelicerata</taxon>
        <taxon>Arachnida</taxon>
        <taxon>Acari</taxon>
        <taxon>Acariformes</taxon>
        <taxon>Sarcoptiformes</taxon>
        <taxon>Astigmata</taxon>
        <taxon>Psoroptidia</taxon>
        <taxon>Analgoidea</taxon>
        <taxon>Pyroglyphidae</taxon>
        <taxon>Pyroglyphinae</taxon>
        <taxon>Euroglyphus</taxon>
    </lineage>
</organism>
<evidence type="ECO:0000313" key="1">
    <source>
        <dbReference type="EMBL" id="OTF71689.1"/>
    </source>
</evidence>
<gene>
    <name evidence="1" type="ORF">BLA29_013309</name>
</gene>
<evidence type="ECO:0000313" key="2">
    <source>
        <dbReference type="Proteomes" id="UP000194236"/>
    </source>
</evidence>
<comment type="caution">
    <text evidence="1">The sequence shown here is derived from an EMBL/GenBank/DDBJ whole genome shotgun (WGS) entry which is preliminary data.</text>
</comment>
<dbReference type="AlphaFoldDB" id="A0A1Y3AT96"/>
<protein>
    <submittedName>
        <fullName evidence="1">Uncharacterized protein</fullName>
    </submittedName>
</protein>
<reference evidence="1 2" key="1">
    <citation type="submission" date="2017-03" db="EMBL/GenBank/DDBJ databases">
        <title>Genome Survey of Euroglyphus maynei.</title>
        <authorList>
            <person name="Arlian L.G."/>
            <person name="Morgan M.S."/>
            <person name="Rider S.D."/>
        </authorList>
    </citation>
    <scope>NUCLEOTIDE SEQUENCE [LARGE SCALE GENOMIC DNA]</scope>
    <source>
        <strain evidence="1">Arlian Lab</strain>
        <tissue evidence="1">Whole body</tissue>
    </source>
</reference>
<dbReference type="Proteomes" id="UP000194236">
    <property type="component" value="Unassembled WGS sequence"/>
</dbReference>
<accession>A0A1Y3AT96</accession>